<evidence type="ECO:0000313" key="2">
    <source>
        <dbReference type="Proteomes" id="UP000251241"/>
    </source>
</evidence>
<protein>
    <submittedName>
        <fullName evidence="1">Uncharacterized protein</fullName>
    </submittedName>
</protein>
<dbReference type="EMBL" id="UAUU01000009">
    <property type="protein sequence ID" value="SPZ87274.1"/>
    <property type="molecule type" value="Genomic_DNA"/>
</dbReference>
<organism evidence="1 2">
    <name type="scientific">Sphingobacterium multivorum</name>
    <dbReference type="NCBI Taxonomy" id="28454"/>
    <lineage>
        <taxon>Bacteria</taxon>
        <taxon>Pseudomonadati</taxon>
        <taxon>Bacteroidota</taxon>
        <taxon>Sphingobacteriia</taxon>
        <taxon>Sphingobacteriales</taxon>
        <taxon>Sphingobacteriaceae</taxon>
        <taxon>Sphingobacterium</taxon>
    </lineage>
</organism>
<dbReference type="AlphaFoldDB" id="A0A2X2J0T4"/>
<sequence>MTMTTKKTTLLNTVEYGVDARYNSQEEKQNDAQLLMQARRDRMARTSEQDIMRAKLMQLKLQIDEYLNSAESDVQHQFTSFLNTYINTIYEKQQQFAQDLDITPVSLSQILNNHREPKEEFFKKLMIHSERIFKAIKGFHKQSWYQVYYRDKINETMAHQDEWREELEKKIKFPAFS</sequence>
<accession>A0A2X2J0T4</accession>
<name>A0A2X2J0T4_SPHMU</name>
<proteinExistence type="predicted"/>
<dbReference type="Proteomes" id="UP000251241">
    <property type="component" value="Unassembled WGS sequence"/>
</dbReference>
<evidence type="ECO:0000313" key="1">
    <source>
        <dbReference type="EMBL" id="SPZ87274.1"/>
    </source>
</evidence>
<gene>
    <name evidence="1" type="ORF">NCTC11343_02816</name>
</gene>
<reference evidence="1 2" key="1">
    <citation type="submission" date="2018-06" db="EMBL/GenBank/DDBJ databases">
        <authorList>
            <consortium name="Pathogen Informatics"/>
            <person name="Doyle S."/>
        </authorList>
    </citation>
    <scope>NUCLEOTIDE SEQUENCE [LARGE SCALE GENOMIC DNA]</scope>
    <source>
        <strain evidence="1 2">NCTC11343</strain>
    </source>
</reference>